<dbReference type="Proteomes" id="UP000295281">
    <property type="component" value="Unassembled WGS sequence"/>
</dbReference>
<evidence type="ECO:0000313" key="3">
    <source>
        <dbReference type="EMBL" id="TDQ47216.1"/>
    </source>
</evidence>
<dbReference type="OrthoDB" id="3209779at2"/>
<accession>A0A4R6UM07</accession>
<dbReference type="AlphaFoldDB" id="A0A4R6UM07"/>
<protein>
    <submittedName>
        <fullName evidence="3">Acetyl esterase/lipase</fullName>
    </submittedName>
</protein>
<name>A0A4R6UM07_9ACTN</name>
<keyword evidence="1" id="KW-0378">Hydrolase</keyword>
<dbReference type="PANTHER" id="PTHR48081:SF8">
    <property type="entry name" value="ALPHA_BETA HYDROLASE FOLD-3 DOMAIN-CONTAINING PROTEIN-RELATED"/>
    <property type="match status" value="1"/>
</dbReference>
<dbReference type="Gene3D" id="3.40.50.1820">
    <property type="entry name" value="alpha/beta hydrolase"/>
    <property type="match status" value="1"/>
</dbReference>
<organism evidence="3 4">
    <name type="scientific">Actinorugispora endophytica</name>
    <dbReference type="NCBI Taxonomy" id="1605990"/>
    <lineage>
        <taxon>Bacteria</taxon>
        <taxon>Bacillati</taxon>
        <taxon>Actinomycetota</taxon>
        <taxon>Actinomycetes</taxon>
        <taxon>Streptosporangiales</taxon>
        <taxon>Nocardiopsidaceae</taxon>
        <taxon>Actinorugispora</taxon>
    </lineage>
</organism>
<dbReference type="PANTHER" id="PTHR48081">
    <property type="entry name" value="AB HYDROLASE SUPERFAMILY PROTEIN C4A8.06C"/>
    <property type="match status" value="1"/>
</dbReference>
<proteinExistence type="predicted"/>
<feature type="domain" description="Alpha/beta hydrolase fold-3" evidence="2">
    <location>
        <begin position="90"/>
        <end position="297"/>
    </location>
</feature>
<evidence type="ECO:0000313" key="4">
    <source>
        <dbReference type="Proteomes" id="UP000295281"/>
    </source>
</evidence>
<gene>
    <name evidence="3" type="ORF">EV190_12235</name>
</gene>
<reference evidence="3 4" key="1">
    <citation type="submission" date="2019-03" db="EMBL/GenBank/DDBJ databases">
        <title>Genomic Encyclopedia of Type Strains, Phase IV (KMG-IV): sequencing the most valuable type-strain genomes for metagenomic binning, comparative biology and taxonomic classification.</title>
        <authorList>
            <person name="Goeker M."/>
        </authorList>
    </citation>
    <scope>NUCLEOTIDE SEQUENCE [LARGE SCALE GENOMIC DNA]</scope>
    <source>
        <strain evidence="3 4">DSM 46770</strain>
    </source>
</reference>
<keyword evidence="4" id="KW-1185">Reference proteome</keyword>
<sequence>MNTKDAHERMDPELAEALKAMPMTHTGVFDLNDLEGTRAGVRAMAESIAATIPDEPTVTAHEIQVPRAEGPDVPILLLRPRNAPGPLPVIVWFHGGGQVLGFAAQDAPWLKPLCAALGCAIVSVDYRLAPETPAPGAAEDGYTAYRWISDNAADFGLDPARVGLAGQSGGGGIAAATALLIRDTGAAPPLFQLLMYPMLDDRNTTDSSHEITDIGIWDRATNVLAWKSILGDRVGTDGVTSYCAASRATDLTGLPPTFIGVGELDLFRDENLDYAARLRAQGVPVELHLYPGAYHAFDLFAPRSHLATSFHHTLNDYLVRNFAKAPETATV</sequence>
<dbReference type="EMBL" id="SNYN01000022">
    <property type="protein sequence ID" value="TDQ47216.1"/>
    <property type="molecule type" value="Genomic_DNA"/>
</dbReference>
<dbReference type="InterPro" id="IPR013094">
    <property type="entry name" value="AB_hydrolase_3"/>
</dbReference>
<comment type="caution">
    <text evidence="3">The sequence shown here is derived from an EMBL/GenBank/DDBJ whole genome shotgun (WGS) entry which is preliminary data.</text>
</comment>
<dbReference type="GO" id="GO:0016787">
    <property type="term" value="F:hydrolase activity"/>
    <property type="evidence" value="ECO:0007669"/>
    <property type="project" value="UniProtKB-KW"/>
</dbReference>
<dbReference type="Pfam" id="PF07859">
    <property type="entry name" value="Abhydrolase_3"/>
    <property type="match status" value="1"/>
</dbReference>
<dbReference type="InterPro" id="IPR029058">
    <property type="entry name" value="AB_hydrolase_fold"/>
</dbReference>
<evidence type="ECO:0000259" key="2">
    <source>
        <dbReference type="Pfam" id="PF07859"/>
    </source>
</evidence>
<dbReference type="SUPFAM" id="SSF53474">
    <property type="entry name" value="alpha/beta-Hydrolases"/>
    <property type="match status" value="1"/>
</dbReference>
<evidence type="ECO:0000256" key="1">
    <source>
        <dbReference type="ARBA" id="ARBA00022801"/>
    </source>
</evidence>
<dbReference type="InterPro" id="IPR050300">
    <property type="entry name" value="GDXG_lipolytic_enzyme"/>
</dbReference>
<dbReference type="RefSeq" id="WP_133742986.1">
    <property type="nucleotide sequence ID" value="NZ_SNYN01000022.1"/>
</dbReference>